<sequence>MSEFCKMPRLQTFLLHYMLRAQNACTAYYLVLIVIFYCHINLELYESQDFDLSFSPYHSIRIIVFSLDPLDFGWKDQITWIRLDGLIRPNVEAPRDVGGSGTASNCLKFLFEFVKRFTNLPFIWLSRSDQIDHPCERIPQSLMFFSCISPWPSSVIARVRRVASGLSVRRIVLEYESCSFLHDQNSKMDHLAQYTRIKCLLVAGDPIPNKHSVLIT</sequence>
<protein>
    <submittedName>
        <fullName evidence="2">Uncharacterized protein</fullName>
    </submittedName>
</protein>
<feature type="transmembrane region" description="Helical" evidence="1">
    <location>
        <begin position="21"/>
        <end position="42"/>
    </location>
</feature>
<keyword evidence="1" id="KW-0812">Transmembrane</keyword>
<gene>
    <name evidence="2" type="ORF">WN51_04710</name>
</gene>
<evidence type="ECO:0000256" key="1">
    <source>
        <dbReference type="SAM" id="Phobius"/>
    </source>
</evidence>
<name>A0A0M9AAZ4_9HYME</name>
<proteinExistence type="predicted"/>
<keyword evidence="3" id="KW-1185">Reference proteome</keyword>
<reference evidence="2 3" key="1">
    <citation type="submission" date="2015-07" db="EMBL/GenBank/DDBJ databases">
        <title>The genome of Melipona quadrifasciata.</title>
        <authorList>
            <person name="Pan H."/>
            <person name="Kapheim K."/>
        </authorList>
    </citation>
    <scope>NUCLEOTIDE SEQUENCE [LARGE SCALE GENOMIC DNA]</scope>
    <source>
        <strain evidence="2">0111107301</strain>
        <tissue evidence="2">Whole body</tissue>
    </source>
</reference>
<dbReference type="AlphaFoldDB" id="A0A0M9AAZ4"/>
<evidence type="ECO:0000313" key="3">
    <source>
        <dbReference type="Proteomes" id="UP000053105"/>
    </source>
</evidence>
<accession>A0A0M9AAZ4</accession>
<keyword evidence="1" id="KW-1133">Transmembrane helix</keyword>
<dbReference type="EMBL" id="KQ435696">
    <property type="protein sequence ID" value="KOX80845.1"/>
    <property type="molecule type" value="Genomic_DNA"/>
</dbReference>
<evidence type="ECO:0000313" key="2">
    <source>
        <dbReference type="EMBL" id="KOX80845.1"/>
    </source>
</evidence>
<dbReference type="Proteomes" id="UP000053105">
    <property type="component" value="Unassembled WGS sequence"/>
</dbReference>
<keyword evidence="1" id="KW-0472">Membrane</keyword>
<organism evidence="2 3">
    <name type="scientific">Melipona quadrifasciata</name>
    <dbReference type="NCBI Taxonomy" id="166423"/>
    <lineage>
        <taxon>Eukaryota</taxon>
        <taxon>Metazoa</taxon>
        <taxon>Ecdysozoa</taxon>
        <taxon>Arthropoda</taxon>
        <taxon>Hexapoda</taxon>
        <taxon>Insecta</taxon>
        <taxon>Pterygota</taxon>
        <taxon>Neoptera</taxon>
        <taxon>Endopterygota</taxon>
        <taxon>Hymenoptera</taxon>
        <taxon>Apocrita</taxon>
        <taxon>Aculeata</taxon>
        <taxon>Apoidea</taxon>
        <taxon>Anthophila</taxon>
        <taxon>Apidae</taxon>
        <taxon>Melipona</taxon>
    </lineage>
</organism>